<dbReference type="Pfam" id="PF00535">
    <property type="entry name" value="Glycos_transf_2"/>
    <property type="match status" value="1"/>
</dbReference>
<keyword evidence="2" id="KW-0808">Transferase</keyword>
<evidence type="ECO:0000259" key="1">
    <source>
        <dbReference type="Pfam" id="PF00535"/>
    </source>
</evidence>
<accession>A0ABT1RPV9</accession>
<dbReference type="PANTHER" id="PTHR22916:SF3">
    <property type="entry name" value="UDP-GLCNAC:BETAGAL BETA-1,3-N-ACETYLGLUCOSAMINYLTRANSFERASE-LIKE PROTEIN 1"/>
    <property type="match status" value="1"/>
</dbReference>
<protein>
    <submittedName>
        <fullName evidence="2">Glycosyltransferase</fullName>
        <ecNumber evidence="2">2.4.-.-</ecNumber>
    </submittedName>
</protein>
<dbReference type="InterPro" id="IPR029044">
    <property type="entry name" value="Nucleotide-diphossugar_trans"/>
</dbReference>
<dbReference type="Proteomes" id="UP001524502">
    <property type="component" value="Unassembled WGS sequence"/>
</dbReference>
<evidence type="ECO:0000313" key="2">
    <source>
        <dbReference type="EMBL" id="MCQ4637215.1"/>
    </source>
</evidence>
<dbReference type="EMBL" id="JANFXK010000011">
    <property type="protein sequence ID" value="MCQ4637215.1"/>
    <property type="molecule type" value="Genomic_DNA"/>
</dbReference>
<sequence>MKSLILRLKHLTWRRVLNKVGQILSGIMQSFTIRPVPQKNLELMQKIETIAGSIADSNGSAYYKKSELTIGILTDEFMYNYYKDAAGFVAIPYEHYQEFIDNAGLDMVMYVSCWRGMYQNDWYGDERHGEVPKLIRYANERKLTTVFQSIEDPTNYDRYLPIARECDYIFTTDLDCVERYRQDTGNSNAFLLEYGVNPLFHNPIGMNRKRTMQDVYDCSTVFFAGSWMERYKKRCRDINLLFKGVLDSGHNLMIADRNTEVTLPGYRFPRRYRPSVIPAVPHTVLQKIHKLFDFNVNINTVQDSPTMCAMRVYELQALGCLMLSNYSLAVSECFPGVFLINHSEEVGEILDGYTKEELYRMQIENLRNVMSDKTVFDRLNTIFEKCGVNHRFPVRQITVVCRAKSESIRRMFSQQSYEEKVLLTVEEDEECFTQDGFVAWFDEDYEYSRHYLTDMMNAFKYCDVDFVTKDSEAEGEEYDFIRQTADLGLTVMTRAAYEKMRKLQSETVTGRGFKLDPFEVNETRQITGQRKEIAVIVPVYNNGTYLQGRCFRSLLRSSIFDRMQIYLIDDGSDDPHTLDAIRDLECRYDNVTAYYFETGGSGSAARPRNKGVELSIEPYITYLDPDNEAINDGYSKLYDKLNHTNADMAFGAILMRATSEKLMRIGYLFKDQKIEQPKELLLSENFRSQSIQACLIRRELITENGLENPVGAFGEDTWFFHELMLNAQTVYYLNVPIHTYYAQRMDSSINDVGEGFFRKSLILEEYQVRRLRDYGLLGEYIERKLDFFVVNWYIDKLQDTNQEERNACIQVIDQIVRLYGKTIEDYAWQLEEQKKCSSET</sequence>
<dbReference type="RefSeq" id="WP_256132408.1">
    <property type="nucleotide sequence ID" value="NZ_JANFXK010000011.1"/>
</dbReference>
<keyword evidence="2" id="KW-0328">Glycosyltransferase</keyword>
<dbReference type="InterPro" id="IPR001173">
    <property type="entry name" value="Glyco_trans_2-like"/>
</dbReference>
<reference evidence="2 3" key="1">
    <citation type="submission" date="2022-06" db="EMBL/GenBank/DDBJ databases">
        <title>Isolation of gut microbiota from human fecal samples.</title>
        <authorList>
            <person name="Pamer E.G."/>
            <person name="Barat B."/>
            <person name="Waligurski E."/>
            <person name="Medina S."/>
            <person name="Paddock L."/>
            <person name="Mostad J."/>
        </authorList>
    </citation>
    <scope>NUCLEOTIDE SEQUENCE [LARGE SCALE GENOMIC DNA]</scope>
    <source>
        <strain evidence="2 3">SL.3.17</strain>
    </source>
</reference>
<proteinExistence type="predicted"/>
<evidence type="ECO:0000313" key="3">
    <source>
        <dbReference type="Proteomes" id="UP001524502"/>
    </source>
</evidence>
<dbReference type="CDD" id="cd00761">
    <property type="entry name" value="Glyco_tranf_GTA_type"/>
    <property type="match status" value="1"/>
</dbReference>
<dbReference type="Gene3D" id="3.90.550.10">
    <property type="entry name" value="Spore Coat Polysaccharide Biosynthesis Protein SpsA, Chain A"/>
    <property type="match status" value="1"/>
</dbReference>
<dbReference type="GO" id="GO:0016757">
    <property type="term" value="F:glycosyltransferase activity"/>
    <property type="evidence" value="ECO:0007669"/>
    <property type="project" value="UniProtKB-KW"/>
</dbReference>
<dbReference type="PANTHER" id="PTHR22916">
    <property type="entry name" value="GLYCOSYLTRANSFERASE"/>
    <property type="match status" value="1"/>
</dbReference>
<feature type="domain" description="Glycosyltransferase 2-like" evidence="1">
    <location>
        <begin position="535"/>
        <end position="691"/>
    </location>
</feature>
<gene>
    <name evidence="2" type="ORF">NE619_10825</name>
</gene>
<dbReference type="EC" id="2.4.-.-" evidence="2"/>
<organism evidence="2 3">
    <name type="scientific">Anaerovorax odorimutans</name>
    <dbReference type="NCBI Taxonomy" id="109327"/>
    <lineage>
        <taxon>Bacteria</taxon>
        <taxon>Bacillati</taxon>
        <taxon>Bacillota</taxon>
        <taxon>Clostridia</taxon>
        <taxon>Peptostreptococcales</taxon>
        <taxon>Anaerovoracaceae</taxon>
        <taxon>Anaerovorax</taxon>
    </lineage>
</organism>
<name>A0ABT1RPV9_9FIRM</name>
<dbReference type="SUPFAM" id="SSF53448">
    <property type="entry name" value="Nucleotide-diphospho-sugar transferases"/>
    <property type="match status" value="1"/>
</dbReference>
<comment type="caution">
    <text evidence="2">The sequence shown here is derived from an EMBL/GenBank/DDBJ whole genome shotgun (WGS) entry which is preliminary data.</text>
</comment>
<keyword evidence="3" id="KW-1185">Reference proteome</keyword>